<sequence length="123" mass="14430">MANNYRNDNQTDYQNIEKTMGRIFLNTIFNWEQIRENSSVMQVLNMETNSMCRHMKMSNPSMRDQFIQAYVLSFLLILFLIMCVPAQNLVDGSARTFSEMMTPSEQTDQSYVTFTQMQNPDVD</sequence>
<reference evidence="2 3" key="1">
    <citation type="submission" date="2018-10" db="EMBL/GenBank/DDBJ databases">
        <authorList>
            <consortium name="IHU Genomes"/>
        </authorList>
    </citation>
    <scope>NUCLEOTIDE SEQUENCE [LARGE SCALE GENOMIC DNA]</scope>
    <source>
        <strain evidence="2 3">A1</strain>
    </source>
</reference>
<accession>A0A5K0U8X0</accession>
<comment type="caution">
    <text evidence="2">The sequence shown here is derived from an EMBL/GenBank/DDBJ whole genome shotgun (WGS) entry which is preliminary data.</text>
</comment>
<protein>
    <submittedName>
        <fullName evidence="2">Uncharacterized protein</fullName>
    </submittedName>
</protein>
<keyword evidence="1" id="KW-0812">Transmembrane</keyword>
<gene>
    <name evidence="2" type="ORF">YASMINEVIRUS_315</name>
</gene>
<evidence type="ECO:0000313" key="2">
    <source>
        <dbReference type="EMBL" id="VBB17852.1"/>
    </source>
</evidence>
<organism evidence="2 3">
    <name type="scientific">Yasminevirus sp. GU-2018</name>
    <dbReference type="NCBI Taxonomy" id="2420051"/>
    <lineage>
        <taxon>Viruses</taxon>
        <taxon>Varidnaviria</taxon>
        <taxon>Bamfordvirae</taxon>
        <taxon>Nucleocytoviricota</taxon>
        <taxon>Megaviricetes</taxon>
        <taxon>Imitervirales</taxon>
        <taxon>Mimiviridae</taxon>
        <taxon>Klosneuvirinae</taxon>
        <taxon>Yasminevirus</taxon>
        <taxon>Yasminevirus saudimassiliense</taxon>
    </lineage>
</organism>
<name>A0A5K0U8X0_9VIRU</name>
<feature type="transmembrane region" description="Helical" evidence="1">
    <location>
        <begin position="67"/>
        <end position="90"/>
    </location>
</feature>
<evidence type="ECO:0000256" key="1">
    <source>
        <dbReference type="SAM" id="Phobius"/>
    </source>
</evidence>
<dbReference type="EMBL" id="UPSH01000001">
    <property type="protein sequence ID" value="VBB17852.1"/>
    <property type="molecule type" value="Genomic_DNA"/>
</dbReference>
<keyword evidence="1" id="KW-1133">Transmembrane helix</keyword>
<evidence type="ECO:0000313" key="3">
    <source>
        <dbReference type="Proteomes" id="UP000594342"/>
    </source>
</evidence>
<dbReference type="Proteomes" id="UP000594342">
    <property type="component" value="Unassembled WGS sequence"/>
</dbReference>
<keyword evidence="1" id="KW-0472">Membrane</keyword>
<keyword evidence="3" id="KW-1185">Reference proteome</keyword>
<proteinExistence type="predicted"/>